<dbReference type="Proteomes" id="UP000033933">
    <property type="component" value="Unassembled WGS sequence"/>
</dbReference>
<evidence type="ECO:0000313" key="2">
    <source>
        <dbReference type="EMBL" id="KKH64603.1"/>
    </source>
</evidence>
<name>A0A0F8PPS7_METMZ</name>
<organism evidence="2 3">
    <name type="scientific">Methanosarcina mazei</name>
    <name type="common">Methanosarcina frisia</name>
    <dbReference type="NCBI Taxonomy" id="2209"/>
    <lineage>
        <taxon>Archaea</taxon>
        <taxon>Methanobacteriati</taxon>
        <taxon>Methanobacteriota</taxon>
        <taxon>Stenosarchaea group</taxon>
        <taxon>Methanomicrobia</taxon>
        <taxon>Methanosarcinales</taxon>
        <taxon>Methanosarcinaceae</taxon>
        <taxon>Methanosarcina</taxon>
    </lineage>
</organism>
<sequence length="195" mass="22886">MNKISKKIAFFIVFLTLLIITGVFIKMTVDTKPPVNTSFPVPGSQVGGLYIQFKDGISESEVKTILQNSNMTVDYRMEYDTNSTDEIYYIMVDKNKITDVRDELGKENNWTKSVPAIKKGNYYIITVYEQATYDKNFLEVLDKYDLQLKRFVWCEIRFYKGSKNWWIPEKEAIKIKNELEQNENICTVMLSYLYP</sequence>
<dbReference type="AlphaFoldDB" id="A0A0F8PPS7"/>
<dbReference type="InterPro" id="IPR008887">
    <property type="entry name" value="UPF0228"/>
</dbReference>
<dbReference type="EMBL" id="JJQQ01000145">
    <property type="protein sequence ID" value="KKH64603.1"/>
    <property type="molecule type" value="Genomic_DNA"/>
</dbReference>
<reference evidence="2 3" key="1">
    <citation type="journal article" date="2015" name="ISME J.">
        <title>Genomic and phenotypic differentiation among Methanosarcina mazei populations from Columbia River sediment.</title>
        <authorList>
            <person name="Youngblut N.D."/>
            <person name="Wirth J.S."/>
            <person name="Henriksen J.R."/>
            <person name="Smith M."/>
            <person name="Simon H."/>
            <person name="Metcalf W.W."/>
            <person name="Whitaker R.J."/>
        </authorList>
    </citation>
    <scope>NUCLEOTIDE SEQUENCE [LARGE SCALE GENOMIC DNA]</scope>
    <source>
        <strain evidence="2 3">1.H.M.0.1</strain>
    </source>
</reference>
<dbReference type="PATRIC" id="fig|2209.87.peg.1580"/>
<accession>A0A0F8PPS7</accession>
<dbReference type="Pfam" id="PF05727">
    <property type="entry name" value="UPF0228"/>
    <property type="match status" value="1"/>
</dbReference>
<evidence type="ECO:0000256" key="1">
    <source>
        <dbReference type="ARBA" id="ARBA00009746"/>
    </source>
</evidence>
<dbReference type="RefSeq" id="WP_048045522.1">
    <property type="nucleotide sequence ID" value="NZ_JJQQ01000145.1"/>
</dbReference>
<gene>
    <name evidence="2" type="ORF">DU87_07345</name>
</gene>
<proteinExistence type="inferred from homology"/>
<comment type="similarity">
    <text evidence="1">Belongs to the UPF0228 family.</text>
</comment>
<evidence type="ECO:0000313" key="3">
    <source>
        <dbReference type="Proteomes" id="UP000033933"/>
    </source>
</evidence>
<protein>
    <submittedName>
        <fullName evidence="2">Uncharacterized protein</fullName>
    </submittedName>
</protein>
<comment type="caution">
    <text evidence="2">The sequence shown here is derived from an EMBL/GenBank/DDBJ whole genome shotgun (WGS) entry which is preliminary data.</text>
</comment>